<evidence type="ECO:0000259" key="1">
    <source>
        <dbReference type="Pfam" id="PF04326"/>
    </source>
</evidence>
<dbReference type="InterPro" id="IPR007421">
    <property type="entry name" value="Schlafen_AlbA_2_dom"/>
</dbReference>
<dbReference type="GO" id="GO:0005524">
    <property type="term" value="F:ATP binding"/>
    <property type="evidence" value="ECO:0007669"/>
    <property type="project" value="UniProtKB-KW"/>
</dbReference>
<sequence>MSVSKQQFFELYRTGREDDQCDFKEELHLKSKEHFYAFLKDLLAFSNSDGGYLLLGVEDKTLKLVGVKEKIDESNLGEKIEATLGYALRFNLFYFEYEGKDETIVLGIMYIHQGEKINVSPKTLNGPKKVIVQENTIYVRRNTRSVNANREDFEKIGHRINSASEYEFKERDLMILEHNKEHSDSLGIKLDKYIRGEFVFTSNEFSYKLNEIYRYQVKYNKLEFARLLGFENHRIDDYFEGKVFPTLEHILRATTIFNLPPDYFFTPTLHMQYPIWQKSLVSYCIIEKMKHKDDLFNYDKKKFFSSVLWQLAGGMRTLSEWLYSERISIQGVKNSKPTYKYIDNHYLYACVNHMNDMELDNFKKHLERQYYKVLEYCPNDGKMEGDLLVEEQILNILTQVNTKLVCRIIVESIEGIQIHNGEVEVRLHFLEDIINGKSVRRHYLPDTLSLECIEG</sequence>
<dbReference type="InterPro" id="IPR038461">
    <property type="entry name" value="Schlafen_AlbA_2_dom_sf"/>
</dbReference>
<dbReference type="EMBL" id="CP047044">
    <property type="protein sequence ID" value="QHA15996.1"/>
    <property type="molecule type" value="Genomic_DNA"/>
</dbReference>
<dbReference type="SUPFAM" id="SSF47413">
    <property type="entry name" value="lambda repressor-like DNA-binding domains"/>
    <property type="match status" value="1"/>
</dbReference>
<dbReference type="Pfam" id="PF04326">
    <property type="entry name" value="SLFN_AlbA_2"/>
    <property type="match status" value="1"/>
</dbReference>
<keyword evidence="3" id="KW-1185">Reference proteome</keyword>
<organism evidence="2 3">
    <name type="scientific">Bacillus toyonensis</name>
    <dbReference type="NCBI Taxonomy" id="155322"/>
    <lineage>
        <taxon>Bacteria</taxon>
        <taxon>Bacillati</taxon>
        <taxon>Bacillota</taxon>
        <taxon>Bacilli</taxon>
        <taxon>Bacillales</taxon>
        <taxon>Bacillaceae</taxon>
        <taxon>Bacillus</taxon>
        <taxon>Bacillus cereus group</taxon>
    </lineage>
</organism>
<feature type="domain" description="Schlafen AlbA-2" evidence="1">
    <location>
        <begin position="17"/>
        <end position="148"/>
    </location>
</feature>
<dbReference type="Proteomes" id="UP000440820">
    <property type="component" value="Chromosome"/>
</dbReference>
<evidence type="ECO:0000313" key="3">
    <source>
        <dbReference type="Proteomes" id="UP000440820"/>
    </source>
</evidence>
<keyword evidence="2" id="KW-0067">ATP-binding</keyword>
<name>A0ABX6G8D7_9BACI</name>
<dbReference type="Gene3D" id="3.30.950.30">
    <property type="entry name" value="Schlafen, AAA domain"/>
    <property type="match status" value="1"/>
</dbReference>
<gene>
    <name evidence="2" type="ORF">GPA05_02850</name>
</gene>
<dbReference type="RefSeq" id="WP_327914794.1">
    <property type="nucleotide sequence ID" value="NZ_JARMKU010000004.1"/>
</dbReference>
<evidence type="ECO:0000313" key="2">
    <source>
        <dbReference type="EMBL" id="QHA15996.1"/>
    </source>
</evidence>
<dbReference type="InterPro" id="IPR010982">
    <property type="entry name" value="Lambda_DNA-bd_dom_sf"/>
</dbReference>
<proteinExistence type="predicted"/>
<accession>A0ABX6G8D7</accession>
<reference evidence="2 3" key="1">
    <citation type="submission" date="2019-12" db="EMBL/GenBank/DDBJ databases">
        <title>Bacillus toyonensis BV-17 genome.</title>
        <authorList>
            <person name="Chen J."/>
        </authorList>
    </citation>
    <scope>NUCLEOTIDE SEQUENCE [LARGE SCALE GENOMIC DNA]</scope>
    <source>
        <strain evidence="2 3">BV-17</strain>
    </source>
</reference>
<protein>
    <submittedName>
        <fullName evidence="2">ATP-binding protein</fullName>
    </submittedName>
</protein>
<keyword evidence="2" id="KW-0547">Nucleotide-binding</keyword>